<proteinExistence type="predicted"/>
<evidence type="ECO:0008006" key="4">
    <source>
        <dbReference type="Google" id="ProtNLM"/>
    </source>
</evidence>
<dbReference type="RefSeq" id="WP_282538660.1">
    <property type="nucleotide sequence ID" value="NZ_JASCIS010000043.1"/>
</dbReference>
<comment type="caution">
    <text evidence="2">The sequence shown here is derived from an EMBL/GenBank/DDBJ whole genome shotgun (WGS) entry which is preliminary data.</text>
</comment>
<dbReference type="Gene3D" id="1.10.443.10">
    <property type="entry name" value="Intergrase catalytic core"/>
    <property type="match status" value="1"/>
</dbReference>
<organism evidence="2 3">
    <name type="scientific">Streptomyces luteolus</name>
    <dbReference type="NCBI Taxonomy" id="3043615"/>
    <lineage>
        <taxon>Bacteria</taxon>
        <taxon>Bacillati</taxon>
        <taxon>Actinomycetota</taxon>
        <taxon>Actinomycetes</taxon>
        <taxon>Kitasatosporales</taxon>
        <taxon>Streptomycetaceae</taxon>
        <taxon>Streptomyces</taxon>
    </lineage>
</organism>
<evidence type="ECO:0000313" key="3">
    <source>
        <dbReference type="Proteomes" id="UP001237105"/>
    </source>
</evidence>
<evidence type="ECO:0000313" key="2">
    <source>
        <dbReference type="EMBL" id="MDI3422806.1"/>
    </source>
</evidence>
<reference evidence="2 3" key="1">
    <citation type="submission" date="2023-05" db="EMBL/GenBank/DDBJ databases">
        <title>Draft genome sequence of Streptomyces sp. B-S-A12 isolated from a cave soil in Thailand.</title>
        <authorList>
            <person name="Chamroensaksri N."/>
            <person name="Muangham S."/>
        </authorList>
    </citation>
    <scope>NUCLEOTIDE SEQUENCE [LARGE SCALE GENOMIC DNA]</scope>
    <source>
        <strain evidence="2 3">B-S-A12</strain>
    </source>
</reference>
<accession>A0ABT6T597</accession>
<dbReference type="SUPFAM" id="SSF56349">
    <property type="entry name" value="DNA breaking-rejoining enzymes"/>
    <property type="match status" value="1"/>
</dbReference>
<dbReference type="EMBL" id="JASCIS010000043">
    <property type="protein sequence ID" value="MDI3422806.1"/>
    <property type="molecule type" value="Genomic_DNA"/>
</dbReference>
<dbReference type="Proteomes" id="UP001237105">
    <property type="component" value="Unassembled WGS sequence"/>
</dbReference>
<name>A0ABT6T597_9ACTN</name>
<dbReference type="InterPro" id="IPR011010">
    <property type="entry name" value="DNA_brk_join_enz"/>
</dbReference>
<keyword evidence="3" id="KW-1185">Reference proteome</keyword>
<dbReference type="InterPro" id="IPR013762">
    <property type="entry name" value="Integrase-like_cat_sf"/>
</dbReference>
<gene>
    <name evidence="2" type="ORF">QIT00_30420</name>
</gene>
<protein>
    <recommendedName>
        <fullName evidence="4">Tyr recombinase domain-containing protein</fullName>
    </recommendedName>
</protein>
<sequence>MTTVDVPDELFEALWEFADGNPGALWPGTTGIKVSSEISLLAAQVGVPMQCHQLRHTAITRYYQRSQDLIAT</sequence>
<evidence type="ECO:0000256" key="1">
    <source>
        <dbReference type="ARBA" id="ARBA00023172"/>
    </source>
</evidence>
<keyword evidence="1" id="KW-0233">DNA recombination</keyword>